<dbReference type="Proteomes" id="UP000885779">
    <property type="component" value="Unassembled WGS sequence"/>
</dbReference>
<reference evidence="1" key="1">
    <citation type="journal article" date="2020" name="mSystems">
        <title>Genome- and Community-Level Interaction Insights into Carbon Utilization and Element Cycling Functions of Hydrothermarchaeota in Hydrothermal Sediment.</title>
        <authorList>
            <person name="Zhou Z."/>
            <person name="Liu Y."/>
            <person name="Xu W."/>
            <person name="Pan J."/>
            <person name="Luo Z.H."/>
            <person name="Li M."/>
        </authorList>
    </citation>
    <scope>NUCLEOTIDE SEQUENCE [LARGE SCALE GENOMIC DNA]</scope>
    <source>
        <strain evidence="1">HyVt-577</strain>
    </source>
</reference>
<dbReference type="EMBL" id="DRQG01000106">
    <property type="protein sequence ID" value="HGY56298.1"/>
    <property type="molecule type" value="Genomic_DNA"/>
</dbReference>
<proteinExistence type="predicted"/>
<protein>
    <submittedName>
        <fullName evidence="1">Uncharacterized protein</fullName>
    </submittedName>
</protein>
<organism evidence="1">
    <name type="scientific">Caldithrix abyssi</name>
    <dbReference type="NCBI Taxonomy" id="187145"/>
    <lineage>
        <taxon>Bacteria</taxon>
        <taxon>Pseudomonadati</taxon>
        <taxon>Calditrichota</taxon>
        <taxon>Calditrichia</taxon>
        <taxon>Calditrichales</taxon>
        <taxon>Calditrichaceae</taxon>
        <taxon>Caldithrix</taxon>
    </lineage>
</organism>
<gene>
    <name evidence="1" type="ORF">ENK44_11375</name>
</gene>
<evidence type="ECO:0000313" key="1">
    <source>
        <dbReference type="EMBL" id="HGY56298.1"/>
    </source>
</evidence>
<sequence>MSCIMQLTIKNFGKCNILSDCRTAACGSAACRAAIISLMLLFSALYPLSAQSVSVNPLTNQPYFNSEFQKQQSTWNWYFQFELNNRPGSVWEWNVREQFRSNLLVPNALSKLWKDEHNFRGTFYRNIAAVKLGLYADSWLQNDEQVSTKNTYANHALGLTARYGTPGFSLDPYIGYQQLQTRSKTEWGWDVGLRGRISRFELGNYTSDIEAHSDYDFYRNLRNYENSFQFRTMTRFNRYTHDSLAVIFSEINKENYTADLSGISRARINHRELKNQLFYNISSANRLALLTRLMSRNLAYVSVRDIVYIENQLRYLYLGGQTQLQAYLRTNDETQDITGTITDSRTRETAIGFQITRKFSSKKSLYGDFSYVKLQYDTPDERNKDDRDEQRFIFTLRYRQQLSPVLTMEWLGYAYLFHQIYIFKERSSANNWNRVYKLSPKIHYRHDRLSNTLTTQVLANYTVYDFEAPEQTPRSFIFRKYILSDSLTFRYFAANYAGFFVRLELEDKGTFYKELFAQRVVQSYESQFFNVFLLNKRFYKFNLRLGYTYYLRREWRHIPIKKQSREITNQGPYISLTYAGSRRLIFFTSIALAHLNDSISSSSTYVTGYLKMYYTI</sequence>
<name>A0A7V4WVW6_CALAY</name>
<dbReference type="AlphaFoldDB" id="A0A7V4WVW6"/>
<accession>A0A7V4WVW6</accession>
<comment type="caution">
    <text evidence="1">The sequence shown here is derived from an EMBL/GenBank/DDBJ whole genome shotgun (WGS) entry which is preliminary data.</text>
</comment>